<evidence type="ECO:0000313" key="2">
    <source>
        <dbReference type="EMBL" id="RYU91972.1"/>
    </source>
</evidence>
<gene>
    <name evidence="2" type="ORF">EWM62_00585</name>
</gene>
<dbReference type="EMBL" id="SEWG01000001">
    <property type="protein sequence ID" value="RYU91972.1"/>
    <property type="molecule type" value="Genomic_DNA"/>
</dbReference>
<name>A0A4Q5LR70_9SPHI</name>
<accession>A0A4Q5LR70</accession>
<feature type="transmembrane region" description="Helical" evidence="1">
    <location>
        <begin position="138"/>
        <end position="157"/>
    </location>
</feature>
<evidence type="ECO:0000313" key="3">
    <source>
        <dbReference type="Proteomes" id="UP000293331"/>
    </source>
</evidence>
<feature type="transmembrane region" description="Helical" evidence="1">
    <location>
        <begin position="66"/>
        <end position="86"/>
    </location>
</feature>
<dbReference type="RefSeq" id="WP_129874701.1">
    <property type="nucleotide sequence ID" value="NZ_SEWG01000001.1"/>
</dbReference>
<keyword evidence="1" id="KW-0812">Transmembrane</keyword>
<keyword evidence="1" id="KW-0472">Membrane</keyword>
<keyword evidence="1" id="KW-1133">Transmembrane helix</keyword>
<organism evidence="2 3">
    <name type="scientific">Mucilaginibacter terrigena</name>
    <dbReference type="NCBI Taxonomy" id="2492395"/>
    <lineage>
        <taxon>Bacteria</taxon>
        <taxon>Pseudomonadati</taxon>
        <taxon>Bacteroidota</taxon>
        <taxon>Sphingobacteriia</taxon>
        <taxon>Sphingobacteriales</taxon>
        <taxon>Sphingobacteriaceae</taxon>
        <taxon>Mucilaginibacter</taxon>
    </lineage>
</organism>
<reference evidence="2 3" key="1">
    <citation type="submission" date="2019-02" db="EMBL/GenBank/DDBJ databases">
        <title>Bacterial novel species Mucilaginibacter sp. 17JY9-4 isolated from soil.</title>
        <authorList>
            <person name="Jung H.-Y."/>
        </authorList>
    </citation>
    <scope>NUCLEOTIDE SEQUENCE [LARGE SCALE GENOMIC DNA]</scope>
    <source>
        <strain evidence="2 3">17JY9-4</strain>
    </source>
</reference>
<dbReference type="Proteomes" id="UP000293331">
    <property type="component" value="Unassembled WGS sequence"/>
</dbReference>
<evidence type="ECO:0000256" key="1">
    <source>
        <dbReference type="SAM" id="Phobius"/>
    </source>
</evidence>
<dbReference type="OrthoDB" id="667077at2"/>
<proteinExistence type="predicted"/>
<feature type="transmembrane region" description="Helical" evidence="1">
    <location>
        <begin position="169"/>
        <end position="190"/>
    </location>
</feature>
<comment type="caution">
    <text evidence="2">The sequence shown here is derived from an EMBL/GenBank/DDBJ whole genome shotgun (WGS) entry which is preliminary data.</text>
</comment>
<sequence>MSLTKPLHIRFTFKTLLVFQFFFFAMHELHELAHIVTGRLMCGAWGTRDFNVWRLCETCNVPYPEIATFAGPVLTFIMLWLGRYWLKHGAATSIRSFGLVMIFGNMPFGRLYMAAMGSGDEMWGLRSLFLNAGHSNLLLLRIINFVVVAAICLPPLVVAYKAIGNKRKILVFIALLIIPLMLDTIILLMLLNGLLATGFLNHVYLMGTPLLIQLWFINCIAIVIAGYRCLTTFAIEKT</sequence>
<dbReference type="AlphaFoldDB" id="A0A4Q5LR70"/>
<protein>
    <submittedName>
        <fullName evidence="2">Uncharacterized protein</fullName>
    </submittedName>
</protein>
<feature type="transmembrane region" description="Helical" evidence="1">
    <location>
        <begin position="210"/>
        <end position="230"/>
    </location>
</feature>
<keyword evidence="3" id="KW-1185">Reference proteome</keyword>
<feature type="transmembrane region" description="Helical" evidence="1">
    <location>
        <begin position="98"/>
        <end position="118"/>
    </location>
</feature>